<keyword evidence="5 11" id="KW-0808">Transferase</keyword>
<evidence type="ECO:0000256" key="10">
    <source>
        <dbReference type="ARBA" id="ARBA00047767"/>
    </source>
</evidence>
<dbReference type="FunFam" id="3.40.1160.10:FF:000001">
    <property type="entry name" value="Uridylate kinase"/>
    <property type="match status" value="1"/>
</dbReference>
<feature type="binding site" evidence="11">
    <location>
        <position position="62"/>
    </location>
    <ligand>
        <name>UMP</name>
        <dbReference type="ChEBI" id="CHEBI:57865"/>
    </ligand>
</feature>
<feature type="domain" description="Aspartate/glutamate/uridylate kinase" evidence="12">
    <location>
        <begin position="15"/>
        <end position="224"/>
    </location>
</feature>
<dbReference type="UniPathway" id="UPA00159">
    <property type="reaction ID" value="UER00275"/>
</dbReference>
<dbReference type="GO" id="GO:0005524">
    <property type="term" value="F:ATP binding"/>
    <property type="evidence" value="ECO:0007669"/>
    <property type="project" value="UniProtKB-KW"/>
</dbReference>
<comment type="activity regulation">
    <text evidence="11">Allosterically activated by GTP. Inhibited by UTP.</text>
</comment>
<dbReference type="PATRIC" id="fig|362787.3.peg.1955"/>
<dbReference type="GO" id="GO:0006225">
    <property type="term" value="P:UDP biosynthetic process"/>
    <property type="evidence" value="ECO:0007669"/>
    <property type="project" value="TreeGrafter"/>
</dbReference>
<dbReference type="EC" id="2.7.4.22" evidence="11"/>
<evidence type="ECO:0000256" key="3">
    <source>
        <dbReference type="ARBA" id="ARBA00007614"/>
    </source>
</evidence>
<comment type="catalytic activity">
    <reaction evidence="10 11">
        <text>UMP + ATP = UDP + ADP</text>
        <dbReference type="Rhea" id="RHEA:24400"/>
        <dbReference type="ChEBI" id="CHEBI:30616"/>
        <dbReference type="ChEBI" id="CHEBI:57865"/>
        <dbReference type="ChEBI" id="CHEBI:58223"/>
        <dbReference type="ChEBI" id="CHEBI:456216"/>
        <dbReference type="EC" id="2.7.4.22"/>
    </reaction>
</comment>
<dbReference type="GO" id="GO:0044210">
    <property type="term" value="P:'de novo' CTP biosynthetic process"/>
    <property type="evidence" value="ECO:0007669"/>
    <property type="project" value="UniProtKB-UniRule"/>
</dbReference>
<evidence type="ECO:0000256" key="8">
    <source>
        <dbReference type="ARBA" id="ARBA00022840"/>
    </source>
</evidence>
<evidence type="ECO:0000256" key="1">
    <source>
        <dbReference type="ARBA" id="ARBA00004496"/>
    </source>
</evidence>
<proteinExistence type="inferred from homology"/>
<dbReference type="Pfam" id="PF00696">
    <property type="entry name" value="AA_kinase"/>
    <property type="match status" value="1"/>
</dbReference>
<name>A0A0C1JHI9_9BACT</name>
<keyword evidence="6 11" id="KW-0547">Nucleotide-binding</keyword>
<dbReference type="NCBIfam" id="TIGR02075">
    <property type="entry name" value="pyrH_bact"/>
    <property type="match status" value="1"/>
</dbReference>
<keyword evidence="9 11" id="KW-0665">Pyrimidine biosynthesis</keyword>
<comment type="caution">
    <text evidence="11">Lacks conserved residue(s) required for the propagation of feature annotation.</text>
</comment>
<dbReference type="PIRSF" id="PIRSF005650">
    <property type="entry name" value="Uridylate_kin"/>
    <property type="match status" value="1"/>
</dbReference>
<feature type="binding site" evidence="11">
    <location>
        <position position="179"/>
    </location>
    <ligand>
        <name>ATP</name>
        <dbReference type="ChEBI" id="CHEBI:30616"/>
    </ligand>
</feature>
<comment type="function">
    <text evidence="11">Catalyzes the reversible phosphorylation of UMP to UDP.</text>
</comment>
<dbReference type="InterPro" id="IPR015963">
    <property type="entry name" value="Uridylate_kinase_bac"/>
</dbReference>
<evidence type="ECO:0000256" key="5">
    <source>
        <dbReference type="ARBA" id="ARBA00022679"/>
    </source>
</evidence>
<dbReference type="SUPFAM" id="SSF53633">
    <property type="entry name" value="Carbamate kinase-like"/>
    <property type="match status" value="1"/>
</dbReference>
<feature type="binding site" evidence="11">
    <location>
        <position position="176"/>
    </location>
    <ligand>
        <name>ATP</name>
        <dbReference type="ChEBI" id="CHEBI:30616"/>
    </ligand>
</feature>
<evidence type="ECO:0000256" key="11">
    <source>
        <dbReference type="HAMAP-Rule" id="MF_01220"/>
    </source>
</evidence>
<dbReference type="InterPro" id="IPR011817">
    <property type="entry name" value="Uridylate_kinase"/>
</dbReference>
<evidence type="ECO:0000313" key="14">
    <source>
        <dbReference type="Proteomes" id="UP000031465"/>
    </source>
</evidence>
<evidence type="ECO:0000313" key="13">
    <source>
        <dbReference type="EMBL" id="KIC70885.1"/>
    </source>
</evidence>
<feature type="binding site" evidence="11">
    <location>
        <position position="170"/>
    </location>
    <ligand>
        <name>ATP</name>
        <dbReference type="ChEBI" id="CHEBI:30616"/>
    </ligand>
</feature>
<dbReference type="PANTHER" id="PTHR42833:SF4">
    <property type="entry name" value="URIDYLATE KINASE PUMPKIN, CHLOROPLASTIC"/>
    <property type="match status" value="1"/>
</dbReference>
<dbReference type="CDD" id="cd04254">
    <property type="entry name" value="AAK_UMPK-PyrH-Ec"/>
    <property type="match status" value="1"/>
</dbReference>
<evidence type="ECO:0000256" key="4">
    <source>
        <dbReference type="ARBA" id="ARBA00022490"/>
    </source>
</evidence>
<dbReference type="AlphaFoldDB" id="A0A0C1JHI9"/>
<dbReference type="GO" id="GO:0033862">
    <property type="term" value="F:UMP kinase activity"/>
    <property type="evidence" value="ECO:0007669"/>
    <property type="project" value="UniProtKB-EC"/>
</dbReference>
<keyword evidence="11" id="KW-0021">Allosteric enzyme</keyword>
<feature type="binding site" evidence="11">
    <location>
        <position position="82"/>
    </location>
    <ligand>
        <name>UMP</name>
        <dbReference type="ChEBI" id="CHEBI:57865"/>
    </ligand>
</feature>
<evidence type="ECO:0000256" key="6">
    <source>
        <dbReference type="ARBA" id="ARBA00022741"/>
    </source>
</evidence>
<dbReference type="GO" id="GO:0005737">
    <property type="term" value="C:cytoplasm"/>
    <property type="evidence" value="ECO:0007669"/>
    <property type="project" value="UniProtKB-SubCell"/>
</dbReference>
<dbReference type="InterPro" id="IPR036393">
    <property type="entry name" value="AceGlu_kinase-like_sf"/>
</dbReference>
<comment type="subunit">
    <text evidence="11">Homohexamer.</text>
</comment>
<feature type="binding site" evidence="11">
    <location>
        <position position="63"/>
    </location>
    <ligand>
        <name>ATP</name>
        <dbReference type="ChEBI" id="CHEBI:30616"/>
    </ligand>
</feature>
<dbReference type="Proteomes" id="UP000031465">
    <property type="component" value="Unassembled WGS sequence"/>
</dbReference>
<keyword evidence="4 11" id="KW-0963">Cytoplasm</keyword>
<comment type="similarity">
    <text evidence="3 11">Belongs to the UMP kinase family.</text>
</comment>
<evidence type="ECO:0000256" key="7">
    <source>
        <dbReference type="ARBA" id="ARBA00022777"/>
    </source>
</evidence>
<feature type="binding site" evidence="11">
    <location>
        <begin position="143"/>
        <end position="150"/>
    </location>
    <ligand>
        <name>UMP</name>
        <dbReference type="ChEBI" id="CHEBI:57865"/>
    </ligand>
</feature>
<organism evidence="13 14">
    <name type="scientific">Candidatus Protochlamydia amoebophila</name>
    <dbReference type="NCBI Taxonomy" id="362787"/>
    <lineage>
        <taxon>Bacteria</taxon>
        <taxon>Pseudomonadati</taxon>
        <taxon>Chlamydiota</taxon>
        <taxon>Chlamydiia</taxon>
        <taxon>Parachlamydiales</taxon>
        <taxon>Parachlamydiaceae</taxon>
        <taxon>Candidatus Protochlamydia</taxon>
    </lineage>
</organism>
<dbReference type="Gene3D" id="3.40.1160.10">
    <property type="entry name" value="Acetylglutamate kinase-like"/>
    <property type="match status" value="1"/>
</dbReference>
<feature type="region of interest" description="Involved in allosteric activation by GTP" evidence="11">
    <location>
        <begin position="28"/>
        <end position="33"/>
    </location>
</feature>
<gene>
    <name evidence="11 13" type="primary">pyrH</name>
    <name evidence="13" type="ORF">DB44_FL00450</name>
</gene>
<evidence type="ECO:0000256" key="2">
    <source>
        <dbReference type="ARBA" id="ARBA00004791"/>
    </source>
</evidence>
<evidence type="ECO:0000256" key="9">
    <source>
        <dbReference type="ARBA" id="ARBA00022975"/>
    </source>
</evidence>
<protein>
    <recommendedName>
        <fullName evidence="11">Uridylate kinase</fullName>
        <shortName evidence="11">UK</shortName>
        <ecNumber evidence="11">2.7.4.22</ecNumber>
    </recommendedName>
    <alternativeName>
        <fullName evidence="11">Uridine monophosphate kinase</fullName>
        <shortName evidence="11">UMP kinase</shortName>
        <shortName evidence="11">UMPK</shortName>
    </alternativeName>
</protein>
<feature type="binding site" evidence="11">
    <location>
        <position position="67"/>
    </location>
    <ligand>
        <name>ATP</name>
        <dbReference type="ChEBI" id="CHEBI:30616"/>
    </ligand>
</feature>
<comment type="subcellular location">
    <subcellularLocation>
        <location evidence="1 11">Cytoplasm</location>
    </subcellularLocation>
</comment>
<accession>A0A0C1JHI9</accession>
<sequence>MIFTFSKDFMSIFPKRILLKLSGETLIGNQGFGIQQQACLQITKSIQQIQQLGIQLGIVIGGGNIFRGINLKANGMPRVPADHMGMLATLLNGIALQQALISLEVKTCVMSALDCPKVAESYQWSKALQYLEEGVVVIFVGGTGNPYFTTDTAAALRASEIQANLLLKATKVDGIYNQDPLKNTQAVKYDRISYSQVLAEKLQVMDATAIALCRNHQIPIFVFNMKRLFENRLDHVLTDYSHGTLVDDGEIGHEANKLDR</sequence>
<comment type="pathway">
    <text evidence="2 11">Pyrimidine metabolism; CTP biosynthesis via de novo pathway; UDP from UMP (UMPK route): step 1/1.</text>
</comment>
<feature type="binding site" evidence="11">
    <location>
        <begin position="20"/>
        <end position="23"/>
    </location>
    <ligand>
        <name>ATP</name>
        <dbReference type="ChEBI" id="CHEBI:30616"/>
    </ligand>
</feature>
<evidence type="ECO:0000259" key="12">
    <source>
        <dbReference type="Pfam" id="PF00696"/>
    </source>
</evidence>
<keyword evidence="7 11" id="KW-0418">Kinase</keyword>
<comment type="caution">
    <text evidence="13">The sequence shown here is derived from an EMBL/GenBank/DDBJ whole genome shotgun (WGS) entry which is preliminary data.</text>
</comment>
<keyword evidence="8 11" id="KW-0067">ATP-binding</keyword>
<reference evidence="13 14" key="1">
    <citation type="journal article" date="2014" name="Mol. Biol. Evol.">
        <title>Massive expansion of Ubiquitination-related gene families within the Chlamydiae.</title>
        <authorList>
            <person name="Domman D."/>
            <person name="Collingro A."/>
            <person name="Lagkouvardos I."/>
            <person name="Gehre L."/>
            <person name="Weinmaier T."/>
            <person name="Rattei T."/>
            <person name="Subtil A."/>
            <person name="Horn M."/>
        </authorList>
    </citation>
    <scope>NUCLEOTIDE SEQUENCE [LARGE SCALE GENOMIC DNA]</scope>
    <source>
        <strain evidence="13 14">EI2</strain>
    </source>
</reference>
<dbReference type="PANTHER" id="PTHR42833">
    <property type="entry name" value="URIDYLATE KINASE"/>
    <property type="match status" value="1"/>
</dbReference>
<dbReference type="HAMAP" id="MF_01220_B">
    <property type="entry name" value="PyrH_B"/>
    <property type="match status" value="1"/>
</dbReference>
<dbReference type="InterPro" id="IPR001048">
    <property type="entry name" value="Asp/Glu/Uridylate_kinase"/>
</dbReference>
<dbReference type="EMBL" id="JSAN01000133">
    <property type="protein sequence ID" value="KIC70885.1"/>
    <property type="molecule type" value="Genomic_DNA"/>
</dbReference>